<protein>
    <submittedName>
        <fullName evidence="1">Tail protein</fullName>
    </submittedName>
</protein>
<accession>A0A8S5L7X6</accession>
<evidence type="ECO:0000313" key="1">
    <source>
        <dbReference type="EMBL" id="DAD65997.1"/>
    </source>
</evidence>
<reference evidence="1" key="1">
    <citation type="journal article" date="2021" name="Proc. Natl. Acad. Sci. U.S.A.">
        <title>A Catalog of Tens of Thousands of Viruses from Human Metagenomes Reveals Hidden Associations with Chronic Diseases.</title>
        <authorList>
            <person name="Tisza M.J."/>
            <person name="Buck C.B."/>
        </authorList>
    </citation>
    <scope>NUCLEOTIDE SEQUENCE</scope>
    <source>
        <strain evidence="1">CtKHS5</strain>
    </source>
</reference>
<proteinExistence type="predicted"/>
<sequence>MGGKRKGRKVTVGYRYFWDIQSGLGRGPVDEIVEIRFDDKTAYVGKPGELTYSQAIFIDKPNLFGGEDTGGEGGIQGRMEILMGEADQKPTQMLINLLKGAYNPAPKAAESGDEPPIVLNADKKEKEKDPFFSGGKVADGDLSSDDLIPGFRGIVTTVFSGLVSCYNAYPKRPGYRVRRTNKGWRDGSVWYPQKCRIVLRNDNLHISGLDPEQEQNVRQIHAMNPAHILVECATNKSWGGKKEYSDLDLDSFKQAADVLFDEGFGLCFRYNRQNSITDFIQQVLDHIGAVQYDNLATGKLAIKLIRQDYNPASLPLYHYDNGILQVQDDDTSSSENMANQVTVIYRDPVSNKDGKATANNLAAAQVHGVITKTTEYKGLPTFDLAMRVAQRDLEMSAGGLMRLKIVFDMRGSQLKPGDVFRVSLPERQIDSAVFRVGKIDNGNAEGEIVVTCIQDVFGLPATNYTGQQAQSQYIQPSFAVRPISVGRFFELPYHVYPLLFGASELSFVQASDCYVGVAAQSPSPMTINYAMYVDAGGGYSNVGDGSFTPSVTLKEAIGPYQTQFKYTGHYSHLNAATALMIDDEIVKIERVDFATQTITVGRGCADTVPKAHSQGAVAWAYLAAMGVDQTKYAAGEQLKAKLLTRTTRETLGFDAAPQLNLTTMQRQARPYPPGKVTVNGVLGAQISNRLGFVLRWAHRDRLLQADNLVAHHEDSTQQGQGVSYEVGFWREGVLVRNAVTTADIFRYPDAEYKAGELFDTVTLYSVKDNLKSWQGYHLEVTGGVPLATIPIGSWHYRDPWAVGDNVLNRYDDGTFDRNDGGYVMIASSIRPTTELYKSFAIPKGAYKWFEISYKVGTYQKRQGLCNVVIQLCSDGAVIKELTSETHGNYPTDDWHAYFMGDELPPTVNEVRFKVTVLFVPINNALAFTHINLKVAQ</sequence>
<organism evidence="1">
    <name type="scientific">Myoviridae sp. ctKHS5</name>
    <dbReference type="NCBI Taxonomy" id="2823541"/>
    <lineage>
        <taxon>Viruses</taxon>
        <taxon>Duplodnaviria</taxon>
        <taxon>Heunggongvirae</taxon>
        <taxon>Uroviricota</taxon>
        <taxon>Caudoviricetes</taxon>
    </lineage>
</organism>
<dbReference type="EMBL" id="BK014652">
    <property type="protein sequence ID" value="DAD65997.1"/>
    <property type="molecule type" value="Genomic_DNA"/>
</dbReference>
<name>A0A8S5L7X6_9CAUD</name>